<keyword evidence="3" id="KW-1185">Reference proteome</keyword>
<gene>
    <name evidence="2" type="ORF">EKO27_g6958</name>
</gene>
<sequence length="513" mass="57940">MIPVDLRGGPAVQISDISRDLFSESDMKEELTDYIVFRFEKMADKDGFDDQGLPKWPSWEKAIRTEERSISKPTAARKIRQLNGTTRDVLDKKNSLPSALKRQIDSTLEFLMSREPEIANFHWVLAQIDHQLRTIEPQYPGIAYHSIPARKHRSSTAFSFSSKRGSHSGSGSAHSKKVYERISLTAYFQRVPRQGIDIARLWKEKQSRLDGMSSTRIGAIHNVAPQMQPNLAHFQGQQHGGGAHASPPMQVPGRNPQEPPHQNRPLNDNAPQQNGGQGSRPNERKGCPIIETGTTTTIAITSETPPTISPTTPKDTGGQRAAIKPVVALTYHVHLYRPRRSPRAPAPPYPSPGEGSVASHIERIREDAYRKGRLAERTDARLAEELAFSKAHGRPRPHIIQEHSPPPLARVYRARSDEDGISRYFNRLSLLDDEEDDVEFRREEARRHREYERRVQQGSILEGGDPFENPSSPSSYAYSADGRGRGLRRGPHIIEIPERRPLSPRPRRRMPYD</sequence>
<feature type="region of interest" description="Disordered" evidence="1">
    <location>
        <begin position="155"/>
        <end position="175"/>
    </location>
</feature>
<evidence type="ECO:0000313" key="2">
    <source>
        <dbReference type="EMBL" id="RWA08134.1"/>
    </source>
</evidence>
<feature type="compositionally biased region" description="Low complexity" evidence="1">
    <location>
        <begin position="157"/>
        <end position="173"/>
    </location>
</feature>
<accession>A0A439D0Z5</accession>
<evidence type="ECO:0000256" key="1">
    <source>
        <dbReference type="SAM" id="MobiDB-lite"/>
    </source>
</evidence>
<comment type="caution">
    <text evidence="2">The sequence shown here is derived from an EMBL/GenBank/DDBJ whole genome shotgun (WGS) entry which is preliminary data.</text>
</comment>
<name>A0A439D0Z5_9PEZI</name>
<dbReference type="EMBL" id="RYZI01000216">
    <property type="protein sequence ID" value="RWA08134.1"/>
    <property type="molecule type" value="Genomic_DNA"/>
</dbReference>
<protein>
    <submittedName>
        <fullName evidence="2">Uncharacterized protein</fullName>
    </submittedName>
</protein>
<feature type="region of interest" description="Disordered" evidence="1">
    <location>
        <begin position="451"/>
        <end position="513"/>
    </location>
</feature>
<dbReference type="STRING" id="363999.A0A439D0Z5"/>
<organism evidence="2 3">
    <name type="scientific">Xylaria grammica</name>
    <dbReference type="NCBI Taxonomy" id="363999"/>
    <lineage>
        <taxon>Eukaryota</taxon>
        <taxon>Fungi</taxon>
        <taxon>Dikarya</taxon>
        <taxon>Ascomycota</taxon>
        <taxon>Pezizomycotina</taxon>
        <taxon>Sordariomycetes</taxon>
        <taxon>Xylariomycetidae</taxon>
        <taxon>Xylariales</taxon>
        <taxon>Xylariaceae</taxon>
        <taxon>Xylaria</taxon>
    </lineage>
</organism>
<dbReference type="Proteomes" id="UP000286045">
    <property type="component" value="Unassembled WGS sequence"/>
</dbReference>
<feature type="compositionally biased region" description="Low complexity" evidence="1">
    <location>
        <begin position="470"/>
        <end position="480"/>
    </location>
</feature>
<feature type="compositionally biased region" description="Polar residues" evidence="1">
    <location>
        <begin position="264"/>
        <end position="274"/>
    </location>
</feature>
<feature type="region of interest" description="Disordered" evidence="1">
    <location>
        <begin position="233"/>
        <end position="289"/>
    </location>
</feature>
<dbReference type="AlphaFoldDB" id="A0A439D0Z5"/>
<proteinExistence type="predicted"/>
<evidence type="ECO:0000313" key="3">
    <source>
        <dbReference type="Proteomes" id="UP000286045"/>
    </source>
</evidence>
<reference evidence="2 3" key="1">
    <citation type="submission" date="2018-12" db="EMBL/GenBank/DDBJ databases">
        <title>Draft genome sequence of Xylaria grammica IHI A82.</title>
        <authorList>
            <person name="Buettner E."/>
            <person name="Kellner H."/>
        </authorList>
    </citation>
    <scope>NUCLEOTIDE SEQUENCE [LARGE SCALE GENOMIC DNA]</scope>
    <source>
        <strain evidence="2 3">IHI A82</strain>
    </source>
</reference>